<keyword evidence="2" id="KW-0812">Transmembrane</keyword>
<dbReference type="Proteomes" id="UP000235965">
    <property type="component" value="Unassembled WGS sequence"/>
</dbReference>
<dbReference type="GO" id="GO:0015171">
    <property type="term" value="F:amino acid transmembrane transporter activity"/>
    <property type="evidence" value="ECO:0007669"/>
    <property type="project" value="TreeGrafter"/>
</dbReference>
<organism evidence="4 5">
    <name type="scientific">Cryptotermes secundus</name>
    <dbReference type="NCBI Taxonomy" id="105785"/>
    <lineage>
        <taxon>Eukaryota</taxon>
        <taxon>Metazoa</taxon>
        <taxon>Ecdysozoa</taxon>
        <taxon>Arthropoda</taxon>
        <taxon>Hexapoda</taxon>
        <taxon>Insecta</taxon>
        <taxon>Pterygota</taxon>
        <taxon>Neoptera</taxon>
        <taxon>Polyneoptera</taxon>
        <taxon>Dictyoptera</taxon>
        <taxon>Blattodea</taxon>
        <taxon>Blattoidea</taxon>
        <taxon>Termitoidae</taxon>
        <taxon>Kalotermitidae</taxon>
        <taxon>Cryptotermitinae</taxon>
        <taxon>Cryptotermes</taxon>
    </lineage>
</organism>
<keyword evidence="2" id="KW-1133">Transmembrane helix</keyword>
<feature type="transmembrane region" description="Helical" evidence="2">
    <location>
        <begin position="785"/>
        <end position="818"/>
    </location>
</feature>
<feature type="transmembrane region" description="Helical" evidence="2">
    <location>
        <begin position="40"/>
        <end position="62"/>
    </location>
</feature>
<reference evidence="4 5" key="1">
    <citation type="submission" date="2017-12" db="EMBL/GenBank/DDBJ databases">
        <title>Hemimetabolous genomes reveal molecular basis of termite eusociality.</title>
        <authorList>
            <person name="Harrison M.C."/>
            <person name="Jongepier E."/>
            <person name="Robertson H.M."/>
            <person name="Arning N."/>
            <person name="Bitard-Feildel T."/>
            <person name="Chao H."/>
            <person name="Childers C.P."/>
            <person name="Dinh H."/>
            <person name="Doddapaneni H."/>
            <person name="Dugan S."/>
            <person name="Gowin J."/>
            <person name="Greiner C."/>
            <person name="Han Y."/>
            <person name="Hu H."/>
            <person name="Hughes D.S.T."/>
            <person name="Huylmans A.-K."/>
            <person name="Kemena C."/>
            <person name="Kremer L.P.M."/>
            <person name="Lee S.L."/>
            <person name="Lopez-Ezquerra A."/>
            <person name="Mallet L."/>
            <person name="Monroy-Kuhn J.M."/>
            <person name="Moser A."/>
            <person name="Murali S.C."/>
            <person name="Muzny D.M."/>
            <person name="Otani S."/>
            <person name="Piulachs M.-D."/>
            <person name="Poelchau M."/>
            <person name="Qu J."/>
            <person name="Schaub F."/>
            <person name="Wada-Katsumata A."/>
            <person name="Worley K.C."/>
            <person name="Xie Q."/>
            <person name="Ylla G."/>
            <person name="Poulsen M."/>
            <person name="Gibbs R.A."/>
            <person name="Schal C."/>
            <person name="Richards S."/>
            <person name="Belles X."/>
            <person name="Korb J."/>
            <person name="Bornberg-Bauer E."/>
        </authorList>
    </citation>
    <scope>NUCLEOTIDE SEQUENCE [LARGE SCALE GENOMIC DNA]</scope>
    <source>
        <tissue evidence="4">Whole body</tissue>
    </source>
</reference>
<feature type="transmembrane region" description="Helical" evidence="2">
    <location>
        <begin position="166"/>
        <end position="185"/>
    </location>
</feature>
<dbReference type="STRING" id="105785.A0A2J7RJ92"/>
<keyword evidence="5" id="KW-1185">Reference proteome</keyword>
<evidence type="ECO:0000256" key="2">
    <source>
        <dbReference type="SAM" id="Phobius"/>
    </source>
</evidence>
<feature type="transmembrane region" description="Helical" evidence="2">
    <location>
        <begin position="83"/>
        <end position="102"/>
    </location>
</feature>
<dbReference type="InterPro" id="IPR029485">
    <property type="entry name" value="CAT_C"/>
</dbReference>
<evidence type="ECO:0000313" key="5">
    <source>
        <dbReference type="Proteomes" id="UP000235965"/>
    </source>
</evidence>
<feature type="transmembrane region" description="Helical" evidence="2">
    <location>
        <begin position="197"/>
        <end position="222"/>
    </location>
</feature>
<keyword evidence="2" id="KW-0472">Membrane</keyword>
<feature type="transmembrane region" description="Helical" evidence="2">
    <location>
        <begin position="339"/>
        <end position="362"/>
    </location>
</feature>
<feature type="domain" description="Cationic amino acid transporter C-terminal" evidence="3">
    <location>
        <begin position="776"/>
        <end position="817"/>
    </location>
</feature>
<feature type="transmembrane region" description="Helical" evidence="2">
    <location>
        <begin position="12"/>
        <end position="34"/>
    </location>
</feature>
<dbReference type="InParanoid" id="A0A2J7RJ92"/>
<name>A0A2J7RJ92_9NEOP</name>
<dbReference type="PANTHER" id="PTHR43243:SF98">
    <property type="entry name" value="TORN AND DIMINISHED RHABDOMERES, ISOFORM D"/>
    <property type="match status" value="1"/>
</dbReference>
<dbReference type="OrthoDB" id="5982228at2759"/>
<dbReference type="PANTHER" id="PTHR43243">
    <property type="entry name" value="INNER MEMBRANE TRANSPORTER YGJI-RELATED"/>
    <property type="match status" value="1"/>
</dbReference>
<dbReference type="Pfam" id="PF13906">
    <property type="entry name" value="AA_permease_C"/>
    <property type="match status" value="1"/>
</dbReference>
<dbReference type="Gene3D" id="1.20.1740.10">
    <property type="entry name" value="Amino acid/polyamine transporter I"/>
    <property type="match status" value="1"/>
</dbReference>
<feature type="transmembrane region" description="Helical" evidence="2">
    <location>
        <begin position="242"/>
        <end position="265"/>
    </location>
</feature>
<feature type="transmembrane region" description="Helical" evidence="2">
    <location>
        <begin position="747"/>
        <end position="765"/>
    </location>
</feature>
<feature type="region of interest" description="Disordered" evidence="1">
    <location>
        <begin position="660"/>
        <end position="681"/>
    </location>
</feature>
<comment type="caution">
    <text evidence="4">The sequence shown here is derived from an EMBL/GenBank/DDBJ whole genome shotgun (WGS) entry which is preliminary data.</text>
</comment>
<feature type="transmembrane region" description="Helical" evidence="2">
    <location>
        <begin position="141"/>
        <end position="159"/>
    </location>
</feature>
<gene>
    <name evidence="4" type="ORF">B7P43_G14988</name>
</gene>
<dbReference type="EMBL" id="NEVH01002994">
    <property type="protein sequence ID" value="PNF40897.1"/>
    <property type="molecule type" value="Genomic_DNA"/>
</dbReference>
<evidence type="ECO:0000256" key="1">
    <source>
        <dbReference type="SAM" id="MobiDB-lite"/>
    </source>
</evidence>
<proteinExistence type="predicted"/>
<accession>A0A2J7RJ92</accession>
<protein>
    <recommendedName>
        <fullName evidence="3">Cationic amino acid transporter C-terminal domain-containing protein</fullName>
    </recommendedName>
</protein>
<sequence>MWRTSVLAAARIVGAGLAGSWAIGLLVLVGQVAGEVSGPSTILALLIAAINAVLTALCQGELEAARHSVLVKQHRRRYVTEDFPAFLTLWLGLLANMTALAACSRSLSATMDYISGGRCQQWIQAKIGSLPSVLGGHLPDFMALAVTAVPSVLFMLGLEHSMALQLLLNISLAVTVMFFVIVGSLKADISNWTGQNFMAAGSSGVLTGTAICSFGFLSFIGIMPQSWRKSQGRRQKVTAAGAALLVMFVSYSAVAVVVSLMVQFQAVKWSPVPLLHVFEVRDVDWARLVMASLSILGLALALLEVCTPLHTLVVRLAGDEWQVLPHILARENSSMGTPILAILAAGLPASLLACVCPLWLLVRVMCVGPLVDHAVMAATVIHKRYQPHTGTATDNEVKYCHVGQKSTSVCHPHDEFDEFDEDDMEAGQKQHRLTVRCLKSGLGFLPAAIRQHVSSGPDQQYYTSLSSPCSLHGDITNLSSATLSSESITVTYIDPDDISLAEGNVIPSQINCSLSNETAVTSLSCDLATQGQVDKTCNGSVKSIRSLESKIMNQSEVELRNVTKSPSSVRHMHNDMKVVSNGSIMSSESVLSARNHSGRGSAGPLLSVNNDEQDRRAICNGSVKSSTAPVNYNDRNLVIGDEELVKLGSESGTFEYCEEHNSADDTGSEDTTLSSASTCDESDSSTTDIDAIVAEYKEKIKVATAQPIVCAPTAATGRRVTLSLIGVLVCVSVVGVTTVLSEALSAWCGSLGLIGALFLLAVIAQQPQNDQKTEGRVPLVPWLPASVVLINAVLGSQLIATVWLATVIWMPLGFILYWRKRGLWRTCNRPGVGGSDSSRREHIRLHAPPRNPTVSTLIPSHHHLPDERFRRLTQVDTILISR</sequence>
<dbReference type="GO" id="GO:0005886">
    <property type="term" value="C:plasma membrane"/>
    <property type="evidence" value="ECO:0007669"/>
    <property type="project" value="TreeGrafter"/>
</dbReference>
<evidence type="ECO:0000313" key="4">
    <source>
        <dbReference type="EMBL" id="PNF40897.1"/>
    </source>
</evidence>
<dbReference type="AlphaFoldDB" id="A0A2J7RJ92"/>
<feature type="transmembrane region" description="Helical" evidence="2">
    <location>
        <begin position="720"/>
        <end position="740"/>
    </location>
</feature>
<evidence type="ECO:0000259" key="3">
    <source>
        <dbReference type="Pfam" id="PF13906"/>
    </source>
</evidence>